<organism evidence="1 2">
    <name type="scientific">Brevundimonas denitrificans</name>
    <dbReference type="NCBI Taxonomy" id="1443434"/>
    <lineage>
        <taxon>Bacteria</taxon>
        <taxon>Pseudomonadati</taxon>
        <taxon>Pseudomonadota</taxon>
        <taxon>Alphaproteobacteria</taxon>
        <taxon>Caulobacterales</taxon>
        <taxon>Caulobacteraceae</taxon>
        <taxon>Brevundimonas</taxon>
    </lineage>
</organism>
<evidence type="ECO:0000313" key="1">
    <source>
        <dbReference type="EMBL" id="GLS00156.1"/>
    </source>
</evidence>
<dbReference type="InterPro" id="IPR036663">
    <property type="entry name" value="Fumarylacetoacetase_C_sf"/>
</dbReference>
<evidence type="ECO:0000313" key="2">
    <source>
        <dbReference type="Proteomes" id="UP001156921"/>
    </source>
</evidence>
<dbReference type="EMBL" id="BSOY01000002">
    <property type="protein sequence ID" value="GLS00156.1"/>
    <property type="molecule type" value="Genomic_DNA"/>
</dbReference>
<sequence length="270" mass="27931">MSHAHDNSATSPIARAFVGARRSGRALEAYPGLQPESLEAAYAIQDEAIAAWPDRIAGWKLGRINAPHDARFGAGRLAGPIFSRNVWTAAHTPTRFGVIEGGFAAVEAEYVLETGETAPDRGDWTVDTVAPLVSRIFAGVEIAGSPFAGINDHGPAVTASDFGNNAGLILGGEIVGWRERLSSLTCTMSINDVVVGRGGATAIPGGPLDSLAFLLNLLHRRGRRLEAGQLVSTGAATGVHDIFAGQSASADFGPDGRIDCLAVPATGAIA</sequence>
<comment type="caution">
    <text evidence="1">The sequence shown here is derived from an EMBL/GenBank/DDBJ whole genome shotgun (WGS) entry which is preliminary data.</text>
</comment>
<name>A0ABQ6BDW8_9CAUL</name>
<dbReference type="RefSeq" id="WP_284220106.1">
    <property type="nucleotide sequence ID" value="NZ_BSOY01000002.1"/>
</dbReference>
<dbReference type="InterPro" id="IPR050772">
    <property type="entry name" value="Hydratase-Decarb/MhpD_sf"/>
</dbReference>
<gene>
    <name evidence="1" type="ORF">GCM10007859_01600</name>
</gene>
<dbReference type="PANTHER" id="PTHR30143">
    <property type="entry name" value="ACID HYDRATASE"/>
    <property type="match status" value="1"/>
</dbReference>
<accession>A0ABQ6BDW8</accession>
<dbReference type="SUPFAM" id="SSF56529">
    <property type="entry name" value="FAH"/>
    <property type="match status" value="1"/>
</dbReference>
<reference evidence="2" key="1">
    <citation type="journal article" date="2019" name="Int. J. Syst. Evol. Microbiol.">
        <title>The Global Catalogue of Microorganisms (GCM) 10K type strain sequencing project: providing services to taxonomists for standard genome sequencing and annotation.</title>
        <authorList>
            <consortium name="The Broad Institute Genomics Platform"/>
            <consortium name="The Broad Institute Genome Sequencing Center for Infectious Disease"/>
            <person name="Wu L."/>
            <person name="Ma J."/>
        </authorList>
    </citation>
    <scope>NUCLEOTIDE SEQUENCE [LARGE SCALE GENOMIC DNA]</scope>
    <source>
        <strain evidence="2">NBRC 110107</strain>
    </source>
</reference>
<proteinExistence type="predicted"/>
<dbReference type="Gene3D" id="3.90.850.10">
    <property type="entry name" value="Fumarylacetoacetase-like, C-terminal domain"/>
    <property type="match status" value="1"/>
</dbReference>
<protein>
    <submittedName>
        <fullName evidence="1">2-keto-4-pentenoate hydratase</fullName>
    </submittedName>
</protein>
<dbReference type="PANTHER" id="PTHR30143:SF0">
    <property type="entry name" value="2-KETO-4-PENTENOATE HYDRATASE"/>
    <property type="match status" value="1"/>
</dbReference>
<dbReference type="Proteomes" id="UP001156921">
    <property type="component" value="Unassembled WGS sequence"/>
</dbReference>
<keyword evidence="2" id="KW-1185">Reference proteome</keyword>